<organism evidence="14 15">
    <name type="scientific">Frondihabitans peucedani</name>
    <dbReference type="NCBI Taxonomy" id="598626"/>
    <lineage>
        <taxon>Bacteria</taxon>
        <taxon>Bacillati</taxon>
        <taxon>Actinomycetota</taxon>
        <taxon>Actinomycetes</taxon>
        <taxon>Micrococcales</taxon>
        <taxon>Microbacteriaceae</taxon>
        <taxon>Frondihabitans</taxon>
    </lineage>
</organism>
<accession>A0ABP8E6C3</accession>
<dbReference type="PANTHER" id="PTHR43166">
    <property type="entry name" value="AMINO ACID IMPORT ATP-BINDING PROTEIN"/>
    <property type="match status" value="1"/>
</dbReference>
<dbReference type="SMART" id="SM00382">
    <property type="entry name" value="AAA"/>
    <property type="match status" value="1"/>
</dbReference>
<name>A0ABP8E6C3_9MICO</name>
<dbReference type="InterPro" id="IPR003439">
    <property type="entry name" value="ABC_transporter-like_ATP-bd"/>
</dbReference>
<keyword evidence="15" id="KW-1185">Reference proteome</keyword>
<dbReference type="InterPro" id="IPR035906">
    <property type="entry name" value="MetI-like_sf"/>
</dbReference>
<feature type="transmembrane region" description="Helical" evidence="10">
    <location>
        <begin position="237"/>
        <end position="262"/>
    </location>
</feature>
<evidence type="ECO:0000256" key="7">
    <source>
        <dbReference type="ARBA" id="ARBA00022840"/>
    </source>
</evidence>
<evidence type="ECO:0000256" key="8">
    <source>
        <dbReference type="ARBA" id="ARBA00022989"/>
    </source>
</evidence>
<keyword evidence="6" id="KW-0547">Nucleotide-binding</keyword>
<feature type="transmembrane region" description="Helical" evidence="10">
    <location>
        <begin position="136"/>
        <end position="157"/>
    </location>
</feature>
<dbReference type="InterPro" id="IPR010065">
    <property type="entry name" value="AA_ABC_transptr_permease_3TM"/>
</dbReference>
<keyword evidence="7" id="KW-0067">ATP-binding</keyword>
<feature type="transmembrane region" description="Helical" evidence="10">
    <location>
        <begin position="177"/>
        <end position="198"/>
    </location>
</feature>
<evidence type="ECO:0000256" key="6">
    <source>
        <dbReference type="ARBA" id="ARBA00022741"/>
    </source>
</evidence>
<keyword evidence="4" id="KW-1003">Cell membrane</keyword>
<feature type="region of interest" description="Disordered" evidence="11">
    <location>
        <begin position="1"/>
        <end position="31"/>
    </location>
</feature>
<evidence type="ECO:0000256" key="1">
    <source>
        <dbReference type="ARBA" id="ARBA00004202"/>
    </source>
</evidence>
<dbReference type="PANTHER" id="PTHR43166:SF35">
    <property type="entry name" value="L-CYSTINE IMPORT ATP-BINDING PROTEIN TCYN"/>
    <property type="match status" value="1"/>
</dbReference>
<evidence type="ECO:0000259" key="13">
    <source>
        <dbReference type="PROSITE" id="PS50928"/>
    </source>
</evidence>
<gene>
    <name evidence="14" type="ORF">GCM10022256_34120</name>
</gene>
<dbReference type="CDD" id="cd03262">
    <property type="entry name" value="ABC_HisP_GlnQ"/>
    <property type="match status" value="1"/>
</dbReference>
<sequence length="597" mass="64227">MTNILRTRSAERADPAGAGGAPTATVPGGALAPEAAPPEDAVLAGRSVHRRVHPARWILTAVVLLLVLNAGQTLFTNPAWEWPKVGTWIVSPPVLKGLRLTLLATAISAVVSLAGGILVAVARLSRNPVLSSLSWVYVWVFRSLPLILVLIFLYNLGSLYPTVGIGVPFGPQFQVRTVSVLSDLTLGVVGLSLAQIAYTSEVVRAGLLSVDAGQLEAAKSLGIPRGRRFRRILLPQALRSIVPAFVNQIVGLLQASSLLFYVSLLDLFGVVQNLGSTYPTDIIPLLVVASIWYLVFTSVIGIAQFYIERFYARGAAREVPLTPFQRVRRAFRVAASGGRPMSAALEIRGASKSFGDRPVLRGIDLDVERGSVTVILGPSGSGKSTLLRAINHLEPLDEGSVRVGGELVGVRVRHHPRRGDQLVELPEREILRQRSRIGFVFQAFNLFPHLTILENVTEAPLSLGRDAAETTQKARALLERVGLAEKASAYPRQLSGGQQQRVAIARALVLEPEVVLFDEPTSALDPELVGEVLKVIAGLAGSGTTLVVVTHEIGFAREVADRVVFIDEGVILEQGTPAEVLDAPTHPRTREFLGRVL</sequence>
<evidence type="ECO:0000256" key="10">
    <source>
        <dbReference type="RuleBase" id="RU363032"/>
    </source>
</evidence>
<dbReference type="CDD" id="cd06261">
    <property type="entry name" value="TM_PBP2"/>
    <property type="match status" value="1"/>
</dbReference>
<evidence type="ECO:0000256" key="5">
    <source>
        <dbReference type="ARBA" id="ARBA00022692"/>
    </source>
</evidence>
<feature type="compositionally biased region" description="Low complexity" evidence="11">
    <location>
        <begin position="21"/>
        <end position="31"/>
    </location>
</feature>
<keyword evidence="8 10" id="KW-1133">Transmembrane helix</keyword>
<feature type="transmembrane region" description="Helical" evidence="10">
    <location>
        <begin position="57"/>
        <end position="80"/>
    </location>
</feature>
<evidence type="ECO:0000259" key="12">
    <source>
        <dbReference type="PROSITE" id="PS50893"/>
    </source>
</evidence>
<evidence type="ECO:0000256" key="3">
    <source>
        <dbReference type="ARBA" id="ARBA00022448"/>
    </source>
</evidence>
<dbReference type="Pfam" id="PF00528">
    <property type="entry name" value="BPD_transp_1"/>
    <property type="match status" value="1"/>
</dbReference>
<keyword evidence="5 10" id="KW-0812">Transmembrane</keyword>
<feature type="domain" description="ABC transmembrane type-1" evidence="13">
    <location>
        <begin position="98"/>
        <end position="304"/>
    </location>
</feature>
<proteinExistence type="inferred from homology"/>
<dbReference type="InterPro" id="IPR000515">
    <property type="entry name" value="MetI-like"/>
</dbReference>
<dbReference type="RefSeq" id="WP_344798436.1">
    <property type="nucleotide sequence ID" value="NZ_BAABAU010000007.1"/>
</dbReference>
<evidence type="ECO:0000256" key="2">
    <source>
        <dbReference type="ARBA" id="ARBA00004651"/>
    </source>
</evidence>
<dbReference type="Gene3D" id="1.10.3720.10">
    <property type="entry name" value="MetI-like"/>
    <property type="match status" value="1"/>
</dbReference>
<dbReference type="InterPro" id="IPR003593">
    <property type="entry name" value="AAA+_ATPase"/>
</dbReference>
<comment type="caution">
    <text evidence="14">The sequence shown here is derived from an EMBL/GenBank/DDBJ whole genome shotgun (WGS) entry which is preliminary data.</text>
</comment>
<dbReference type="NCBIfam" id="TIGR01726">
    <property type="entry name" value="HEQRo_perm_3TM"/>
    <property type="match status" value="1"/>
</dbReference>
<evidence type="ECO:0000256" key="4">
    <source>
        <dbReference type="ARBA" id="ARBA00022475"/>
    </source>
</evidence>
<keyword evidence="3 10" id="KW-0813">Transport</keyword>
<reference evidence="15" key="1">
    <citation type="journal article" date="2019" name="Int. J. Syst. Evol. Microbiol.">
        <title>The Global Catalogue of Microorganisms (GCM) 10K type strain sequencing project: providing services to taxonomists for standard genome sequencing and annotation.</title>
        <authorList>
            <consortium name="The Broad Institute Genomics Platform"/>
            <consortium name="The Broad Institute Genome Sequencing Center for Infectious Disease"/>
            <person name="Wu L."/>
            <person name="Ma J."/>
        </authorList>
    </citation>
    <scope>NUCLEOTIDE SEQUENCE [LARGE SCALE GENOMIC DNA]</scope>
    <source>
        <strain evidence="15">JCM 17442</strain>
    </source>
</reference>
<protein>
    <submittedName>
        <fullName evidence="14">Amino acid ABC transporter permease/ATP-binding protein</fullName>
    </submittedName>
</protein>
<dbReference type="Pfam" id="PF00005">
    <property type="entry name" value="ABC_tran"/>
    <property type="match status" value="1"/>
</dbReference>
<evidence type="ECO:0000313" key="15">
    <source>
        <dbReference type="Proteomes" id="UP001501594"/>
    </source>
</evidence>
<feature type="domain" description="ABC transporter" evidence="12">
    <location>
        <begin position="345"/>
        <end position="593"/>
    </location>
</feature>
<dbReference type="SUPFAM" id="SSF52540">
    <property type="entry name" value="P-loop containing nucleoside triphosphate hydrolases"/>
    <property type="match status" value="1"/>
</dbReference>
<evidence type="ECO:0000313" key="14">
    <source>
        <dbReference type="EMBL" id="GAA4267800.1"/>
    </source>
</evidence>
<comment type="similarity">
    <text evidence="10">Belongs to the binding-protein-dependent transport system permease family.</text>
</comment>
<evidence type="ECO:0000256" key="11">
    <source>
        <dbReference type="SAM" id="MobiDB-lite"/>
    </source>
</evidence>
<dbReference type="PROSITE" id="PS00211">
    <property type="entry name" value="ABC_TRANSPORTER_1"/>
    <property type="match status" value="1"/>
</dbReference>
<feature type="transmembrane region" description="Helical" evidence="10">
    <location>
        <begin position="282"/>
        <end position="307"/>
    </location>
</feature>
<feature type="transmembrane region" description="Helical" evidence="10">
    <location>
        <begin position="100"/>
        <end position="124"/>
    </location>
</feature>
<dbReference type="InterPro" id="IPR050086">
    <property type="entry name" value="MetN_ABC_transporter-like"/>
</dbReference>
<dbReference type="PROSITE" id="PS50928">
    <property type="entry name" value="ABC_TM1"/>
    <property type="match status" value="1"/>
</dbReference>
<dbReference type="Proteomes" id="UP001501594">
    <property type="component" value="Unassembled WGS sequence"/>
</dbReference>
<dbReference type="Gene3D" id="3.40.50.300">
    <property type="entry name" value="P-loop containing nucleotide triphosphate hydrolases"/>
    <property type="match status" value="1"/>
</dbReference>
<evidence type="ECO:0000256" key="9">
    <source>
        <dbReference type="ARBA" id="ARBA00023136"/>
    </source>
</evidence>
<dbReference type="InterPro" id="IPR027417">
    <property type="entry name" value="P-loop_NTPase"/>
</dbReference>
<dbReference type="EMBL" id="BAABAU010000007">
    <property type="protein sequence ID" value="GAA4267800.1"/>
    <property type="molecule type" value="Genomic_DNA"/>
</dbReference>
<keyword evidence="9 10" id="KW-0472">Membrane</keyword>
<dbReference type="InterPro" id="IPR017871">
    <property type="entry name" value="ABC_transporter-like_CS"/>
</dbReference>
<dbReference type="PROSITE" id="PS50893">
    <property type="entry name" value="ABC_TRANSPORTER_2"/>
    <property type="match status" value="1"/>
</dbReference>
<dbReference type="SUPFAM" id="SSF161098">
    <property type="entry name" value="MetI-like"/>
    <property type="match status" value="1"/>
</dbReference>
<comment type="subcellular location">
    <subcellularLocation>
        <location evidence="2 10">Cell membrane</location>
        <topology evidence="2 10">Multi-pass membrane protein</topology>
    </subcellularLocation>
    <subcellularLocation>
        <location evidence="1">Cell membrane</location>
        <topology evidence="1">Peripheral membrane protein</topology>
    </subcellularLocation>
</comment>